<name>A0AC34Q7L1_9BILA</name>
<evidence type="ECO:0000313" key="2">
    <source>
        <dbReference type="WBParaSite" id="JU765_v2.g13532.t1"/>
    </source>
</evidence>
<organism evidence="1 2">
    <name type="scientific">Panagrolaimus sp. JU765</name>
    <dbReference type="NCBI Taxonomy" id="591449"/>
    <lineage>
        <taxon>Eukaryota</taxon>
        <taxon>Metazoa</taxon>
        <taxon>Ecdysozoa</taxon>
        <taxon>Nematoda</taxon>
        <taxon>Chromadorea</taxon>
        <taxon>Rhabditida</taxon>
        <taxon>Tylenchina</taxon>
        <taxon>Panagrolaimomorpha</taxon>
        <taxon>Panagrolaimoidea</taxon>
        <taxon>Panagrolaimidae</taxon>
        <taxon>Panagrolaimus</taxon>
    </lineage>
</organism>
<accession>A0AC34Q7L1</accession>
<evidence type="ECO:0000313" key="1">
    <source>
        <dbReference type="Proteomes" id="UP000887576"/>
    </source>
</evidence>
<dbReference type="WBParaSite" id="JU765_v2.g13532.t1">
    <property type="protein sequence ID" value="JU765_v2.g13532.t1"/>
    <property type="gene ID" value="JU765_v2.g13532"/>
</dbReference>
<protein>
    <submittedName>
        <fullName evidence="2">Rho termination factor N-terminal domain-containing protein</fullName>
    </submittedName>
</protein>
<sequence>MSELNVSSTDSDGEGIPLTVPKPKQDKGKNKPQTKKTAMKPTTSNPDDQIASNENLKDVGKEGSSFTFYSRETLQDLNYYDLKKIAADLRERTGCKSIKLNDKKPKLINQICKSMDFLRISNDEQSQEKDDVSENGQIKLYSKEQLQSMTYKNLRDVAREVRDKTGDHRIKLNSEKKKLVGQVLDAQQSLKSQNNDEKENADISDSRDPLQVDEDGLVNESSDERQADLSIDRKSSTGPVLDEVQTILPAEEQVVLKRISVDVVVEPKQSSQSPVRRSSLEQVLFSSSHIDTNNTETQNDSTNSEEPFLFDMSNASDPLSVSALGGKTFIIEKKCAVESEVDNSNQRNIFDGNDLFATPKLNSQVGFFVFFKRQIMFSEIKIVSRICL</sequence>
<reference evidence="2" key="1">
    <citation type="submission" date="2022-11" db="UniProtKB">
        <authorList>
            <consortium name="WormBaseParasite"/>
        </authorList>
    </citation>
    <scope>IDENTIFICATION</scope>
</reference>
<dbReference type="Proteomes" id="UP000887576">
    <property type="component" value="Unplaced"/>
</dbReference>
<proteinExistence type="predicted"/>